<reference evidence="4" key="1">
    <citation type="submission" date="2018-05" db="EMBL/GenBank/DDBJ databases">
        <title>Draft genome of Mucuna pruriens seed.</title>
        <authorList>
            <person name="Nnadi N.E."/>
            <person name="Vos R."/>
            <person name="Hasami M.H."/>
            <person name="Devisetty U.K."/>
            <person name="Aguiy J.C."/>
        </authorList>
    </citation>
    <scope>NUCLEOTIDE SEQUENCE [LARGE SCALE GENOMIC DNA]</scope>
    <source>
        <strain evidence="4">JCA_2017</strain>
    </source>
</reference>
<dbReference type="Gene3D" id="1.10.287.1490">
    <property type="match status" value="1"/>
</dbReference>
<dbReference type="Pfam" id="PF04195">
    <property type="entry name" value="Transposase_28"/>
    <property type="match status" value="1"/>
</dbReference>
<proteinExistence type="predicted"/>
<accession>A0A371GQ14</accession>
<evidence type="ECO:0000313" key="4">
    <source>
        <dbReference type="EMBL" id="RDX92629.1"/>
    </source>
</evidence>
<organism evidence="4 5">
    <name type="scientific">Mucuna pruriens</name>
    <name type="common">Velvet bean</name>
    <name type="synonym">Dolichos pruriens</name>
    <dbReference type="NCBI Taxonomy" id="157652"/>
    <lineage>
        <taxon>Eukaryota</taxon>
        <taxon>Viridiplantae</taxon>
        <taxon>Streptophyta</taxon>
        <taxon>Embryophyta</taxon>
        <taxon>Tracheophyta</taxon>
        <taxon>Spermatophyta</taxon>
        <taxon>Magnoliopsida</taxon>
        <taxon>eudicotyledons</taxon>
        <taxon>Gunneridae</taxon>
        <taxon>Pentapetalae</taxon>
        <taxon>rosids</taxon>
        <taxon>fabids</taxon>
        <taxon>Fabales</taxon>
        <taxon>Fabaceae</taxon>
        <taxon>Papilionoideae</taxon>
        <taxon>50 kb inversion clade</taxon>
        <taxon>NPAAA clade</taxon>
        <taxon>indigoferoid/millettioid clade</taxon>
        <taxon>Phaseoleae</taxon>
        <taxon>Mucuna</taxon>
    </lineage>
</organism>
<dbReference type="AlphaFoldDB" id="A0A371GQ14"/>
<feature type="compositionally biased region" description="Polar residues" evidence="2">
    <location>
        <begin position="172"/>
        <end position="181"/>
    </location>
</feature>
<evidence type="ECO:0000256" key="2">
    <source>
        <dbReference type="SAM" id="MobiDB-lite"/>
    </source>
</evidence>
<dbReference type="PANTHER" id="PTHR31099">
    <property type="entry name" value="OS06G0165300 PROTEIN"/>
    <property type="match status" value="1"/>
</dbReference>
<dbReference type="EMBL" id="QJKJ01004821">
    <property type="protein sequence ID" value="RDX92629.1"/>
    <property type="molecule type" value="Genomic_DNA"/>
</dbReference>
<gene>
    <name evidence="4" type="ORF">CR513_25210</name>
</gene>
<evidence type="ECO:0000259" key="3">
    <source>
        <dbReference type="Pfam" id="PF04195"/>
    </source>
</evidence>
<dbReference type="PANTHER" id="PTHR31099:SF28">
    <property type="entry name" value="F5J5.12"/>
    <property type="match status" value="1"/>
</dbReference>
<sequence>MVHCSPMSECAKLLRVTRLISFTWVILPFDDFAANVLRILGVAPSQIHPNSWAAMQAFRVICRALAILGWISLIPFPKRSLFTPFVASYKGFKECFVYIKSVAGTSFASDSEPLPLYWKYPSEFKGIKKGSTSRLISAGFLDQQGVDICFLLKKARKGRKQTSVGDLPPETAEQTTPNTLPFPSDLGKQKLVAIEKESRKKGKALMPPVLDAAFVASSLIPHVGEGPTNNSTHIPITPALPITISPPPSPPVINSPPVAPNPSPTPDSPFEHKELKAKVLNLETALEASKVDSTSAKSAISKLQAELSSNKEEASGLKVVVSSLEGENAKLKSQVSSLESENTKLVSEVLGLETASIVWETKVSELKTEYAELKKNSNTLAESLSTPEAQLKSLKEIHQTDKVEVAKLEDCLKEAKLTQESLEALVVNEHQGGFDKALRQVALLFPGLDLSKCNMYQDVVDGQLVVYSDSEE</sequence>
<name>A0A371GQ14_MUCPR</name>
<protein>
    <recommendedName>
        <fullName evidence="3">Transposase (putative) gypsy type domain-containing protein</fullName>
    </recommendedName>
</protein>
<keyword evidence="5" id="KW-1185">Reference proteome</keyword>
<dbReference type="InterPro" id="IPR007321">
    <property type="entry name" value="Transposase_28"/>
</dbReference>
<feature type="non-terminal residue" evidence="4">
    <location>
        <position position="472"/>
    </location>
</feature>
<keyword evidence="1" id="KW-0175">Coiled coil</keyword>
<feature type="coiled-coil region" evidence="1">
    <location>
        <begin position="321"/>
        <end position="425"/>
    </location>
</feature>
<evidence type="ECO:0000256" key="1">
    <source>
        <dbReference type="SAM" id="Coils"/>
    </source>
</evidence>
<feature type="domain" description="Transposase (putative) gypsy type" evidence="3">
    <location>
        <begin position="27"/>
        <end position="64"/>
    </location>
</feature>
<evidence type="ECO:0000313" key="5">
    <source>
        <dbReference type="Proteomes" id="UP000257109"/>
    </source>
</evidence>
<feature type="region of interest" description="Disordered" evidence="2">
    <location>
        <begin position="161"/>
        <end position="185"/>
    </location>
</feature>
<dbReference type="Proteomes" id="UP000257109">
    <property type="component" value="Unassembled WGS sequence"/>
</dbReference>
<comment type="caution">
    <text evidence="4">The sequence shown here is derived from an EMBL/GenBank/DDBJ whole genome shotgun (WGS) entry which is preliminary data.</text>
</comment>